<feature type="domain" description="RNase H type-1" evidence="2">
    <location>
        <begin position="2"/>
        <end position="138"/>
    </location>
</feature>
<dbReference type="CDD" id="cd07067">
    <property type="entry name" value="HP_PGM_like"/>
    <property type="match status" value="1"/>
</dbReference>
<dbReference type="GO" id="GO:0016791">
    <property type="term" value="F:phosphatase activity"/>
    <property type="evidence" value="ECO:0007669"/>
    <property type="project" value="TreeGrafter"/>
</dbReference>
<dbReference type="Gene3D" id="3.30.420.10">
    <property type="entry name" value="Ribonuclease H-like superfamily/Ribonuclease H"/>
    <property type="match status" value="1"/>
</dbReference>
<accession>A0A6J6BFK5</accession>
<dbReference type="SUPFAM" id="SSF53254">
    <property type="entry name" value="Phosphoglycerate mutase-like"/>
    <property type="match status" value="1"/>
</dbReference>
<feature type="region of interest" description="Disordered" evidence="1">
    <location>
        <begin position="147"/>
        <end position="169"/>
    </location>
</feature>
<dbReference type="InterPro" id="IPR036397">
    <property type="entry name" value="RNaseH_sf"/>
</dbReference>
<dbReference type="Pfam" id="PF13456">
    <property type="entry name" value="RVT_3"/>
    <property type="match status" value="1"/>
</dbReference>
<dbReference type="Pfam" id="PF00300">
    <property type="entry name" value="His_Phos_1"/>
    <property type="match status" value="1"/>
</dbReference>
<dbReference type="AlphaFoldDB" id="A0A6J6BFK5"/>
<dbReference type="PANTHER" id="PTHR48100:SF1">
    <property type="entry name" value="HISTIDINE PHOSPHATASE FAMILY PROTEIN-RELATED"/>
    <property type="match status" value="1"/>
</dbReference>
<dbReference type="CDD" id="cd09279">
    <property type="entry name" value="RNase_HI_like"/>
    <property type="match status" value="1"/>
</dbReference>
<reference evidence="3" key="1">
    <citation type="submission" date="2020-05" db="EMBL/GenBank/DDBJ databases">
        <authorList>
            <person name="Chiriac C."/>
            <person name="Salcher M."/>
            <person name="Ghai R."/>
            <person name="Kavagutti S V."/>
        </authorList>
    </citation>
    <scope>NUCLEOTIDE SEQUENCE</scope>
</reference>
<dbReference type="InterPro" id="IPR029033">
    <property type="entry name" value="His_PPase_superfam"/>
</dbReference>
<dbReference type="InterPro" id="IPR050275">
    <property type="entry name" value="PGM_Phosphatase"/>
</dbReference>
<dbReference type="GO" id="GO:0004523">
    <property type="term" value="F:RNA-DNA hybrid ribonuclease activity"/>
    <property type="evidence" value="ECO:0007669"/>
    <property type="project" value="InterPro"/>
</dbReference>
<protein>
    <submittedName>
        <fullName evidence="3">Unannotated protein</fullName>
    </submittedName>
</protein>
<evidence type="ECO:0000313" key="3">
    <source>
        <dbReference type="EMBL" id="CAB4537437.1"/>
    </source>
</evidence>
<proteinExistence type="predicted"/>
<dbReference type="EMBL" id="CAEZSN010000023">
    <property type="protein sequence ID" value="CAB4537437.1"/>
    <property type="molecule type" value="Genomic_DNA"/>
</dbReference>
<dbReference type="InterPro" id="IPR012337">
    <property type="entry name" value="RNaseH-like_sf"/>
</dbReference>
<dbReference type="GO" id="GO:0003676">
    <property type="term" value="F:nucleic acid binding"/>
    <property type="evidence" value="ECO:0007669"/>
    <property type="project" value="InterPro"/>
</dbReference>
<dbReference type="NCBIfam" id="NF005567">
    <property type="entry name" value="PRK07238.1"/>
    <property type="match status" value="1"/>
</dbReference>
<dbReference type="SMART" id="SM00855">
    <property type="entry name" value="PGAM"/>
    <property type="match status" value="1"/>
</dbReference>
<dbReference type="InterPro" id="IPR013078">
    <property type="entry name" value="His_Pase_superF_clade-1"/>
</dbReference>
<feature type="compositionally biased region" description="Polar residues" evidence="1">
    <location>
        <begin position="150"/>
        <end position="163"/>
    </location>
</feature>
<dbReference type="GO" id="GO:0005737">
    <property type="term" value="C:cytoplasm"/>
    <property type="evidence" value="ECO:0007669"/>
    <property type="project" value="TreeGrafter"/>
</dbReference>
<dbReference type="PANTHER" id="PTHR48100">
    <property type="entry name" value="BROAD-SPECIFICITY PHOSPHATASE YOR283W-RELATED"/>
    <property type="match status" value="1"/>
</dbReference>
<organism evidence="3">
    <name type="scientific">freshwater metagenome</name>
    <dbReference type="NCBI Taxonomy" id="449393"/>
    <lineage>
        <taxon>unclassified sequences</taxon>
        <taxon>metagenomes</taxon>
        <taxon>ecological metagenomes</taxon>
    </lineage>
</organism>
<dbReference type="PROSITE" id="PS50879">
    <property type="entry name" value="RNASE_H_1"/>
    <property type="match status" value="1"/>
</dbReference>
<dbReference type="Gene3D" id="3.40.50.1240">
    <property type="entry name" value="Phosphoglycerate mutase-like"/>
    <property type="match status" value="1"/>
</dbReference>
<evidence type="ECO:0000259" key="2">
    <source>
        <dbReference type="PROSITE" id="PS50879"/>
    </source>
</evidence>
<sequence length="385" mass="41029">MSHERLIIEADGGSRGNPGPSGSGAILIDADTGVVVTEISTFGGVASNNVAEYKAVIAGLTEAFRLNPKANITVRMDSKLVVEQMSGNWKIKHPDMQVLGIAVQKLVAGKNVSWAWIPREQNSRADALANEAMDTERDSVRHFEALETEPSFSKEFSPTSPSSVRAPGDVTEPLTTLILVRHGRTSLTEANKISGGDGDDPGLSALGLEDANAVAELLAGLGSKSALAQISKPTAVVSSPMKRAMETANVIASKLGLSVANEENLKEISFGDWDGHTNQQVGEGWPEIFEAWRGSWEVAPPNGESLETFDKKIRTARDAILKKYSGQTVVVVAHVMPIRGFLSLALDAGASGYWVPQVAPGSVTIIRQWGNTHSELVTANFTAHL</sequence>
<name>A0A6J6BFK5_9ZZZZ</name>
<dbReference type="SUPFAM" id="SSF53098">
    <property type="entry name" value="Ribonuclease H-like"/>
    <property type="match status" value="1"/>
</dbReference>
<evidence type="ECO:0000256" key="1">
    <source>
        <dbReference type="SAM" id="MobiDB-lite"/>
    </source>
</evidence>
<dbReference type="InterPro" id="IPR002156">
    <property type="entry name" value="RNaseH_domain"/>
</dbReference>
<gene>
    <name evidence="3" type="ORF">UFOPK1433_00317</name>
</gene>